<protein>
    <submittedName>
        <fullName evidence="2">Uncharacterized protein</fullName>
    </submittedName>
</protein>
<keyword evidence="1" id="KW-0472">Membrane</keyword>
<gene>
    <name evidence="2" type="ORF">As57867_017156</name>
</gene>
<name>A0A6A4Y706_9STRA</name>
<evidence type="ECO:0000313" key="2">
    <source>
        <dbReference type="EMBL" id="KAF0691586.1"/>
    </source>
</evidence>
<comment type="caution">
    <text evidence="2">The sequence shown here is derived from an EMBL/GenBank/DDBJ whole genome shotgun (WGS) entry which is preliminary data.</text>
</comment>
<feature type="non-terminal residue" evidence="2">
    <location>
        <position position="759"/>
    </location>
</feature>
<sequence>MRSEGRGQYWFKPATFEVQSMPKEEVSRRTSSIQSSTHRPLPFLHFRSAGFVAFAYTFTISLSSFLFLSYSQHILVNDYLWAGFNGVTTQPFLCNFFNRNLQISNPTLDIHLNGAIYGAFGSLTNTTDSTIRSSHLYPNLVQDEANANLLNVVQALRNMDSCNLPWIATAYCFLDFGRAWPMAYSPRRQKRCSTQLQNGAIYLESALRNANWLDLTICWGDALSIAFFTPILNTNAGHEWLSATQHNQTSVTDEVAYWQSYNVTTYRTQWQNYKRLGATEYILVENAIGFTYRLTLKQSNSSFQIPAGSSFIMSWSLANDLIQVANNASMLAGRSLIAGSPSFPFENSTSGLKGTLMQQRLLPNPLDLALEAFSASIGPFGVIDLVRVATPPELQLLFHTIQTFLMAKLAMDEAGIQASYRSIYTQYFFTPQPQAWDHVDLWGGDLNCGLNYGGSWNRPFQFFSSAGICGNYFTDYISTPSQNVIFALVAADLVDVNAAKWLTVSNRDADHANTVLKMFNKTVSFVQTFFNHEELTQFATLSHASRGVIRDEVNLSFVQYIQFRDTNMYGLSSVNFFSSSEPDLEFFTWLYLFDWIEGKREVVAFQGDIDSITTISAPVNLDMRPVNGQEIPVNVSTYILRVVQYITIVLFGVSCIVCIYILTSQGYVEGLHMLPFNLIAGHVWVGRPLMLLRGITAVCFLSTSTLELVAPHTGLISYFQSPAPNLFSTFLSSTQMSWLVYVVVDSFSIFTSQYTANYS</sequence>
<dbReference type="EMBL" id="VJMH01006058">
    <property type="protein sequence ID" value="KAF0691586.1"/>
    <property type="molecule type" value="Genomic_DNA"/>
</dbReference>
<evidence type="ECO:0000256" key="1">
    <source>
        <dbReference type="SAM" id="Phobius"/>
    </source>
</evidence>
<feature type="transmembrane region" description="Helical" evidence="1">
    <location>
        <begin position="49"/>
        <end position="70"/>
    </location>
</feature>
<keyword evidence="1" id="KW-0812">Transmembrane</keyword>
<feature type="transmembrane region" description="Helical" evidence="1">
    <location>
        <begin position="642"/>
        <end position="663"/>
    </location>
</feature>
<proteinExistence type="predicted"/>
<reference evidence="2" key="1">
    <citation type="submission" date="2019-06" db="EMBL/GenBank/DDBJ databases">
        <title>Genomics analysis of Aphanomyces spp. identifies a new class of oomycete effector associated with host adaptation.</title>
        <authorList>
            <person name="Gaulin E."/>
        </authorList>
    </citation>
    <scope>NUCLEOTIDE SEQUENCE</scope>
    <source>
        <strain evidence="2">CBS 578.67</strain>
    </source>
</reference>
<organism evidence="2">
    <name type="scientific">Aphanomyces stellatus</name>
    <dbReference type="NCBI Taxonomy" id="120398"/>
    <lineage>
        <taxon>Eukaryota</taxon>
        <taxon>Sar</taxon>
        <taxon>Stramenopiles</taxon>
        <taxon>Oomycota</taxon>
        <taxon>Saprolegniomycetes</taxon>
        <taxon>Saprolegniales</taxon>
        <taxon>Verrucalvaceae</taxon>
        <taxon>Aphanomyces</taxon>
    </lineage>
</organism>
<accession>A0A6A4Y706</accession>
<dbReference type="AlphaFoldDB" id="A0A6A4Y706"/>
<keyword evidence="1" id="KW-1133">Transmembrane helix</keyword>